<dbReference type="EMBL" id="SLXV01000027">
    <property type="protein sequence ID" value="TCP66075.1"/>
    <property type="molecule type" value="Genomic_DNA"/>
</dbReference>
<gene>
    <name evidence="2" type="ORF">EDD57_12710</name>
</gene>
<dbReference type="OrthoDB" id="2989223at2"/>
<keyword evidence="1" id="KW-0812">Transmembrane</keyword>
<feature type="transmembrane region" description="Helical" evidence="1">
    <location>
        <begin position="33"/>
        <end position="50"/>
    </location>
</feature>
<accession>A0A4R2S477</accession>
<evidence type="ECO:0000313" key="2">
    <source>
        <dbReference type="EMBL" id="TCP66075.1"/>
    </source>
</evidence>
<proteinExistence type="predicted"/>
<dbReference type="RefSeq" id="WP_131849164.1">
    <property type="nucleotide sequence ID" value="NZ_SLXV01000027.1"/>
</dbReference>
<feature type="transmembrane region" description="Helical" evidence="1">
    <location>
        <begin position="56"/>
        <end position="76"/>
    </location>
</feature>
<keyword evidence="1" id="KW-1133">Transmembrane helix</keyword>
<organism evidence="2 3">
    <name type="scientific">Baia soyae</name>
    <dbReference type="NCBI Taxonomy" id="1544746"/>
    <lineage>
        <taxon>Bacteria</taxon>
        <taxon>Bacillati</taxon>
        <taxon>Bacillota</taxon>
        <taxon>Bacilli</taxon>
        <taxon>Bacillales</taxon>
        <taxon>Thermoactinomycetaceae</taxon>
        <taxon>Baia</taxon>
    </lineage>
</organism>
<evidence type="ECO:0000313" key="3">
    <source>
        <dbReference type="Proteomes" id="UP000294746"/>
    </source>
</evidence>
<sequence>MESLAYVIVGFWLALLFIAALISFVCTRFFFKWRYLSLLLAFLIPMPLYMDSAKWGVFLFFGGIPAGISFLTIWLTTKWMNRKPKSDRSA</sequence>
<reference evidence="2 3" key="1">
    <citation type="submission" date="2019-03" db="EMBL/GenBank/DDBJ databases">
        <title>Genomic Encyclopedia of Type Strains, Phase IV (KMG-IV): sequencing the most valuable type-strain genomes for metagenomic binning, comparative biology and taxonomic classification.</title>
        <authorList>
            <person name="Goeker M."/>
        </authorList>
    </citation>
    <scope>NUCLEOTIDE SEQUENCE [LARGE SCALE GENOMIC DNA]</scope>
    <source>
        <strain evidence="2 3">DSM 46831</strain>
    </source>
</reference>
<dbReference type="Proteomes" id="UP000294746">
    <property type="component" value="Unassembled WGS sequence"/>
</dbReference>
<evidence type="ECO:0000256" key="1">
    <source>
        <dbReference type="SAM" id="Phobius"/>
    </source>
</evidence>
<protein>
    <submittedName>
        <fullName evidence="2">Uncharacterized protein</fullName>
    </submittedName>
</protein>
<dbReference type="AlphaFoldDB" id="A0A4R2S477"/>
<comment type="caution">
    <text evidence="2">The sequence shown here is derived from an EMBL/GenBank/DDBJ whole genome shotgun (WGS) entry which is preliminary data.</text>
</comment>
<name>A0A4R2S477_9BACL</name>
<keyword evidence="3" id="KW-1185">Reference proteome</keyword>
<keyword evidence="1" id="KW-0472">Membrane</keyword>
<feature type="transmembrane region" description="Helical" evidence="1">
    <location>
        <begin position="6"/>
        <end position="26"/>
    </location>
</feature>